<gene>
    <name evidence="8" type="ORF">ACFSW8_13395</name>
</gene>
<dbReference type="EMBL" id="JBHUJB010000056">
    <property type="protein sequence ID" value="MFD2159897.1"/>
    <property type="molecule type" value="Genomic_DNA"/>
</dbReference>
<comment type="subcellular location">
    <subcellularLocation>
        <location evidence="1">Cell membrane</location>
        <topology evidence="1">Multi-pass membrane protein</topology>
    </subcellularLocation>
</comment>
<evidence type="ECO:0000313" key="8">
    <source>
        <dbReference type="EMBL" id="MFD2159897.1"/>
    </source>
</evidence>
<evidence type="ECO:0000256" key="1">
    <source>
        <dbReference type="ARBA" id="ARBA00004651"/>
    </source>
</evidence>
<protein>
    <submittedName>
        <fullName evidence="8">PLDc N-terminal domain-containing protein</fullName>
    </submittedName>
</protein>
<dbReference type="InterPro" id="IPR027379">
    <property type="entry name" value="CLS_N"/>
</dbReference>
<name>A0ABW4ZE76_9BACT</name>
<evidence type="ECO:0000259" key="7">
    <source>
        <dbReference type="Pfam" id="PF13396"/>
    </source>
</evidence>
<keyword evidence="4 6" id="KW-1133">Transmembrane helix</keyword>
<evidence type="ECO:0000313" key="9">
    <source>
        <dbReference type="Proteomes" id="UP001597389"/>
    </source>
</evidence>
<evidence type="ECO:0000256" key="2">
    <source>
        <dbReference type="ARBA" id="ARBA00022475"/>
    </source>
</evidence>
<feature type="transmembrane region" description="Helical" evidence="6">
    <location>
        <begin position="53"/>
        <end position="72"/>
    </location>
</feature>
<keyword evidence="2" id="KW-1003">Cell membrane</keyword>
<keyword evidence="9" id="KW-1185">Reference proteome</keyword>
<keyword evidence="5 6" id="KW-0472">Membrane</keyword>
<sequence>MIGDKVRELFADAAAGDMASIVAIGCFGGIAVIVSMSLIVQMLQREGSGAKKIFWAMVLLVPLIGWMFYLAFYKVPPSQVHR</sequence>
<keyword evidence="3 6" id="KW-0812">Transmembrane</keyword>
<dbReference type="Proteomes" id="UP001597389">
    <property type="component" value="Unassembled WGS sequence"/>
</dbReference>
<dbReference type="Pfam" id="PF13396">
    <property type="entry name" value="PLDc_N"/>
    <property type="match status" value="1"/>
</dbReference>
<comment type="caution">
    <text evidence="8">The sequence shown here is derived from an EMBL/GenBank/DDBJ whole genome shotgun (WGS) entry which is preliminary data.</text>
</comment>
<evidence type="ECO:0000256" key="5">
    <source>
        <dbReference type="ARBA" id="ARBA00023136"/>
    </source>
</evidence>
<organism evidence="8 9">
    <name type="scientific">Rubritalea tangerina</name>
    <dbReference type="NCBI Taxonomy" id="430798"/>
    <lineage>
        <taxon>Bacteria</taxon>
        <taxon>Pseudomonadati</taxon>
        <taxon>Verrucomicrobiota</taxon>
        <taxon>Verrucomicrobiia</taxon>
        <taxon>Verrucomicrobiales</taxon>
        <taxon>Rubritaleaceae</taxon>
        <taxon>Rubritalea</taxon>
    </lineage>
</organism>
<evidence type="ECO:0000256" key="6">
    <source>
        <dbReference type="SAM" id="Phobius"/>
    </source>
</evidence>
<accession>A0ABW4ZE76</accession>
<proteinExistence type="predicted"/>
<evidence type="ECO:0000256" key="3">
    <source>
        <dbReference type="ARBA" id="ARBA00022692"/>
    </source>
</evidence>
<feature type="domain" description="Cardiolipin synthase N-terminal" evidence="7">
    <location>
        <begin position="33"/>
        <end position="72"/>
    </location>
</feature>
<dbReference type="RefSeq" id="WP_377087512.1">
    <property type="nucleotide sequence ID" value="NZ_JBHSJL010000014.1"/>
</dbReference>
<feature type="transmembrane region" description="Helical" evidence="6">
    <location>
        <begin position="20"/>
        <end position="41"/>
    </location>
</feature>
<evidence type="ECO:0000256" key="4">
    <source>
        <dbReference type="ARBA" id="ARBA00022989"/>
    </source>
</evidence>
<reference evidence="9" key="1">
    <citation type="journal article" date="2019" name="Int. J. Syst. Evol. Microbiol.">
        <title>The Global Catalogue of Microorganisms (GCM) 10K type strain sequencing project: providing services to taxonomists for standard genome sequencing and annotation.</title>
        <authorList>
            <consortium name="The Broad Institute Genomics Platform"/>
            <consortium name="The Broad Institute Genome Sequencing Center for Infectious Disease"/>
            <person name="Wu L."/>
            <person name="Ma J."/>
        </authorList>
    </citation>
    <scope>NUCLEOTIDE SEQUENCE [LARGE SCALE GENOMIC DNA]</scope>
    <source>
        <strain evidence="9">CCUG 57942</strain>
    </source>
</reference>